<comment type="caution">
    <text evidence="5">The sequence shown here is derived from an EMBL/GenBank/DDBJ whole genome shotgun (WGS) entry which is preliminary data.</text>
</comment>
<dbReference type="PROSITE" id="PS00479">
    <property type="entry name" value="ZF_DAG_PE_1"/>
    <property type="match status" value="1"/>
</dbReference>
<name>A0A9P5K0U8_9AGAM</name>
<keyword evidence="2" id="KW-0862">Zinc</keyword>
<evidence type="ECO:0000259" key="4">
    <source>
        <dbReference type="PROSITE" id="PS50081"/>
    </source>
</evidence>
<evidence type="ECO:0000256" key="3">
    <source>
        <dbReference type="SAM" id="MobiDB-lite"/>
    </source>
</evidence>
<dbReference type="OrthoDB" id="8693905at2759"/>
<evidence type="ECO:0000313" key="5">
    <source>
        <dbReference type="EMBL" id="KAF8472969.1"/>
    </source>
</evidence>
<dbReference type="Proteomes" id="UP000759537">
    <property type="component" value="Unassembled WGS sequence"/>
</dbReference>
<feature type="domain" description="Phorbol-ester/DAG-type" evidence="4">
    <location>
        <begin position="66"/>
        <end position="113"/>
    </location>
</feature>
<evidence type="ECO:0000313" key="6">
    <source>
        <dbReference type="Proteomes" id="UP000759537"/>
    </source>
</evidence>
<dbReference type="GO" id="GO:0046872">
    <property type="term" value="F:metal ion binding"/>
    <property type="evidence" value="ECO:0007669"/>
    <property type="project" value="UniProtKB-KW"/>
</dbReference>
<dbReference type="CDD" id="cd00029">
    <property type="entry name" value="C1"/>
    <property type="match status" value="1"/>
</dbReference>
<evidence type="ECO:0000256" key="1">
    <source>
        <dbReference type="ARBA" id="ARBA00022723"/>
    </source>
</evidence>
<dbReference type="AlphaFoldDB" id="A0A9P5K0U8"/>
<dbReference type="Pfam" id="PF00130">
    <property type="entry name" value="C1_1"/>
    <property type="match status" value="1"/>
</dbReference>
<protein>
    <recommendedName>
        <fullName evidence="4">Phorbol-ester/DAG-type domain-containing protein</fullName>
    </recommendedName>
</protein>
<sequence>MVNSDQRKNDYPKADLDLVDTPTLESARPPRAMWWPRVRQVFAQLSAQRQTNPNISHAESDLEVSEHTFVDATFSKLVNCRVCVRPMKDDAVMCSRCCTVAHSKCAARAPPGCDQ</sequence>
<dbReference type="EMBL" id="WHVB01000019">
    <property type="protein sequence ID" value="KAF8472969.1"/>
    <property type="molecule type" value="Genomic_DNA"/>
</dbReference>
<gene>
    <name evidence="5" type="ORF">DFH94DRAFT_764970</name>
</gene>
<keyword evidence="1" id="KW-0479">Metal-binding</keyword>
<dbReference type="Gene3D" id="3.30.60.20">
    <property type="match status" value="1"/>
</dbReference>
<organism evidence="5 6">
    <name type="scientific">Russula ochroleuca</name>
    <dbReference type="NCBI Taxonomy" id="152965"/>
    <lineage>
        <taxon>Eukaryota</taxon>
        <taxon>Fungi</taxon>
        <taxon>Dikarya</taxon>
        <taxon>Basidiomycota</taxon>
        <taxon>Agaricomycotina</taxon>
        <taxon>Agaricomycetes</taxon>
        <taxon>Russulales</taxon>
        <taxon>Russulaceae</taxon>
        <taxon>Russula</taxon>
    </lineage>
</organism>
<reference evidence="5" key="1">
    <citation type="submission" date="2019-10" db="EMBL/GenBank/DDBJ databases">
        <authorList>
            <consortium name="DOE Joint Genome Institute"/>
            <person name="Kuo A."/>
            <person name="Miyauchi S."/>
            <person name="Kiss E."/>
            <person name="Drula E."/>
            <person name="Kohler A."/>
            <person name="Sanchez-Garcia M."/>
            <person name="Andreopoulos B."/>
            <person name="Barry K.W."/>
            <person name="Bonito G."/>
            <person name="Buee M."/>
            <person name="Carver A."/>
            <person name="Chen C."/>
            <person name="Cichocki N."/>
            <person name="Clum A."/>
            <person name="Culley D."/>
            <person name="Crous P.W."/>
            <person name="Fauchery L."/>
            <person name="Girlanda M."/>
            <person name="Hayes R."/>
            <person name="Keri Z."/>
            <person name="LaButti K."/>
            <person name="Lipzen A."/>
            <person name="Lombard V."/>
            <person name="Magnuson J."/>
            <person name="Maillard F."/>
            <person name="Morin E."/>
            <person name="Murat C."/>
            <person name="Nolan M."/>
            <person name="Ohm R."/>
            <person name="Pangilinan J."/>
            <person name="Pereira M."/>
            <person name="Perotto S."/>
            <person name="Peter M."/>
            <person name="Riley R."/>
            <person name="Sitrit Y."/>
            <person name="Stielow B."/>
            <person name="Szollosi G."/>
            <person name="Zifcakova L."/>
            <person name="Stursova M."/>
            <person name="Spatafora J.W."/>
            <person name="Tedersoo L."/>
            <person name="Vaario L.-M."/>
            <person name="Yamada A."/>
            <person name="Yan M."/>
            <person name="Wang P."/>
            <person name="Xu J."/>
            <person name="Bruns T."/>
            <person name="Baldrian P."/>
            <person name="Vilgalys R."/>
            <person name="Henrissat B."/>
            <person name="Grigoriev I.V."/>
            <person name="Hibbett D."/>
            <person name="Nagy L.G."/>
            <person name="Martin F.M."/>
        </authorList>
    </citation>
    <scope>NUCLEOTIDE SEQUENCE</scope>
    <source>
        <strain evidence="5">Prilba</strain>
    </source>
</reference>
<dbReference type="InterPro" id="IPR046349">
    <property type="entry name" value="C1-like_sf"/>
</dbReference>
<dbReference type="SUPFAM" id="SSF57889">
    <property type="entry name" value="Cysteine-rich domain"/>
    <property type="match status" value="1"/>
</dbReference>
<keyword evidence="6" id="KW-1185">Reference proteome</keyword>
<dbReference type="SMART" id="SM00109">
    <property type="entry name" value="C1"/>
    <property type="match status" value="1"/>
</dbReference>
<accession>A0A9P5K0U8</accession>
<feature type="region of interest" description="Disordered" evidence="3">
    <location>
        <begin position="1"/>
        <end position="24"/>
    </location>
</feature>
<dbReference type="PROSITE" id="PS50081">
    <property type="entry name" value="ZF_DAG_PE_2"/>
    <property type="match status" value="1"/>
</dbReference>
<reference evidence="5" key="2">
    <citation type="journal article" date="2020" name="Nat. Commun.">
        <title>Large-scale genome sequencing of mycorrhizal fungi provides insights into the early evolution of symbiotic traits.</title>
        <authorList>
            <person name="Miyauchi S."/>
            <person name="Kiss E."/>
            <person name="Kuo A."/>
            <person name="Drula E."/>
            <person name="Kohler A."/>
            <person name="Sanchez-Garcia M."/>
            <person name="Morin E."/>
            <person name="Andreopoulos B."/>
            <person name="Barry K.W."/>
            <person name="Bonito G."/>
            <person name="Buee M."/>
            <person name="Carver A."/>
            <person name="Chen C."/>
            <person name="Cichocki N."/>
            <person name="Clum A."/>
            <person name="Culley D."/>
            <person name="Crous P.W."/>
            <person name="Fauchery L."/>
            <person name="Girlanda M."/>
            <person name="Hayes R.D."/>
            <person name="Keri Z."/>
            <person name="LaButti K."/>
            <person name="Lipzen A."/>
            <person name="Lombard V."/>
            <person name="Magnuson J."/>
            <person name="Maillard F."/>
            <person name="Murat C."/>
            <person name="Nolan M."/>
            <person name="Ohm R.A."/>
            <person name="Pangilinan J."/>
            <person name="Pereira M.F."/>
            <person name="Perotto S."/>
            <person name="Peter M."/>
            <person name="Pfister S."/>
            <person name="Riley R."/>
            <person name="Sitrit Y."/>
            <person name="Stielow J.B."/>
            <person name="Szollosi G."/>
            <person name="Zifcakova L."/>
            <person name="Stursova M."/>
            <person name="Spatafora J.W."/>
            <person name="Tedersoo L."/>
            <person name="Vaario L.M."/>
            <person name="Yamada A."/>
            <person name="Yan M."/>
            <person name="Wang P."/>
            <person name="Xu J."/>
            <person name="Bruns T."/>
            <person name="Baldrian P."/>
            <person name="Vilgalys R."/>
            <person name="Dunand C."/>
            <person name="Henrissat B."/>
            <person name="Grigoriev I.V."/>
            <person name="Hibbett D."/>
            <person name="Nagy L.G."/>
            <person name="Martin F.M."/>
        </authorList>
    </citation>
    <scope>NUCLEOTIDE SEQUENCE</scope>
    <source>
        <strain evidence="5">Prilba</strain>
    </source>
</reference>
<dbReference type="InterPro" id="IPR002219">
    <property type="entry name" value="PKC_DAG/PE"/>
</dbReference>
<proteinExistence type="predicted"/>
<evidence type="ECO:0000256" key="2">
    <source>
        <dbReference type="ARBA" id="ARBA00022833"/>
    </source>
</evidence>
<feature type="compositionally biased region" description="Basic and acidic residues" evidence="3">
    <location>
        <begin position="1"/>
        <end position="16"/>
    </location>
</feature>